<dbReference type="Proteomes" id="UP000626244">
    <property type="component" value="Unassembled WGS sequence"/>
</dbReference>
<evidence type="ECO:0000313" key="1">
    <source>
        <dbReference type="EMBL" id="GGI17779.1"/>
    </source>
</evidence>
<accession>A0A8J3F2A5</accession>
<name>A0A8J3F2A5_9BACI</name>
<reference evidence="2" key="1">
    <citation type="journal article" date="2019" name="Int. J. Syst. Evol. Microbiol.">
        <title>The Global Catalogue of Microorganisms (GCM) 10K type strain sequencing project: providing services to taxonomists for standard genome sequencing and annotation.</title>
        <authorList>
            <consortium name="The Broad Institute Genomics Platform"/>
            <consortium name="The Broad Institute Genome Sequencing Center for Infectious Disease"/>
            <person name="Wu L."/>
            <person name="Ma J."/>
        </authorList>
    </citation>
    <scope>NUCLEOTIDE SEQUENCE [LARGE SCALE GENOMIC DNA]</scope>
    <source>
        <strain evidence="2">CGMCC 1.14993</strain>
    </source>
</reference>
<dbReference type="RefSeq" id="WP_088003303.1">
    <property type="nucleotide sequence ID" value="NZ_BMHB01000004.1"/>
</dbReference>
<dbReference type="AlphaFoldDB" id="A0A8J3F2A5"/>
<sequence>MGNLNYEEKEAILDFFGKLVIENVRDRDLSISMEIANGTTVNPIKKEQYKALSTLNEEQKEAVCDLLSETITSTIFNFLDMIEVNNEKMKLLVCIDGIDHDLCKISEKMGSEIAFDDEDGWIQKFSSIGRFV</sequence>
<evidence type="ECO:0000313" key="2">
    <source>
        <dbReference type="Proteomes" id="UP000626244"/>
    </source>
</evidence>
<protein>
    <submittedName>
        <fullName evidence="1">Uncharacterized protein</fullName>
    </submittedName>
</protein>
<comment type="caution">
    <text evidence="1">The sequence shown here is derived from an EMBL/GenBank/DDBJ whole genome shotgun (WGS) entry which is preliminary data.</text>
</comment>
<keyword evidence="2" id="KW-1185">Reference proteome</keyword>
<proteinExistence type="predicted"/>
<gene>
    <name evidence="1" type="ORF">GCM10007380_39640</name>
</gene>
<dbReference type="OrthoDB" id="292317at2"/>
<organism evidence="1 2">
    <name type="scientific">Gottfriedia solisilvae</name>
    <dbReference type="NCBI Taxonomy" id="1516104"/>
    <lineage>
        <taxon>Bacteria</taxon>
        <taxon>Bacillati</taxon>
        <taxon>Bacillota</taxon>
        <taxon>Bacilli</taxon>
        <taxon>Bacillales</taxon>
        <taxon>Bacillaceae</taxon>
        <taxon>Gottfriedia</taxon>
    </lineage>
</organism>
<dbReference type="EMBL" id="BMHB01000004">
    <property type="protein sequence ID" value="GGI17779.1"/>
    <property type="molecule type" value="Genomic_DNA"/>
</dbReference>